<evidence type="ECO:0000256" key="5">
    <source>
        <dbReference type="ARBA" id="ARBA00023004"/>
    </source>
</evidence>
<dbReference type="InterPro" id="IPR014116">
    <property type="entry name" value="Cyt_c_oxidase_cbb3_FixG"/>
</dbReference>
<evidence type="ECO:0000256" key="2">
    <source>
        <dbReference type="ARBA" id="ARBA00022485"/>
    </source>
</evidence>
<name>A0A6G5QQJ0_CAMRE</name>
<dbReference type="Proteomes" id="UP000502377">
    <property type="component" value="Chromosome"/>
</dbReference>
<evidence type="ECO:0000256" key="1">
    <source>
        <dbReference type="ARBA" id="ARBA00022448"/>
    </source>
</evidence>
<accession>A0A6G5QQJ0</accession>
<evidence type="ECO:0000256" key="4">
    <source>
        <dbReference type="ARBA" id="ARBA00022982"/>
    </source>
</evidence>
<keyword evidence="7" id="KW-0472">Membrane</keyword>
<keyword evidence="2" id="KW-0004">4Fe-4S</keyword>
<evidence type="ECO:0000259" key="8">
    <source>
        <dbReference type="PROSITE" id="PS51379"/>
    </source>
</evidence>
<dbReference type="EMBL" id="CP012543">
    <property type="protein sequence ID" value="QCD47854.1"/>
    <property type="molecule type" value="Genomic_DNA"/>
</dbReference>
<dbReference type="InterPro" id="IPR013783">
    <property type="entry name" value="Ig-like_fold"/>
</dbReference>
<evidence type="ECO:0000256" key="7">
    <source>
        <dbReference type="SAM" id="Phobius"/>
    </source>
</evidence>
<dbReference type="Gene3D" id="2.60.40.10">
    <property type="entry name" value="Immunoglobulins"/>
    <property type="match status" value="1"/>
</dbReference>
<keyword evidence="1" id="KW-0813">Transport</keyword>
<gene>
    <name evidence="9" type="primary">ccoG</name>
    <name evidence="9" type="ORF">CRECT_2265</name>
</gene>
<keyword evidence="7" id="KW-1133">Transmembrane helix</keyword>
<dbReference type="PANTHER" id="PTHR30176">
    <property type="entry name" value="FERREDOXIN-TYPE PROTEIN NAPH"/>
    <property type="match status" value="1"/>
</dbReference>
<dbReference type="SUPFAM" id="SSF54862">
    <property type="entry name" value="4Fe-4S ferredoxins"/>
    <property type="match status" value="1"/>
</dbReference>
<feature type="transmembrane region" description="Helical" evidence="7">
    <location>
        <begin position="130"/>
        <end position="152"/>
    </location>
</feature>
<dbReference type="NCBIfam" id="TIGR02745">
    <property type="entry name" value="ccoG_rdxA_fixG"/>
    <property type="match status" value="1"/>
</dbReference>
<dbReference type="InterPro" id="IPR017896">
    <property type="entry name" value="4Fe4S_Fe-S-bd"/>
</dbReference>
<keyword evidence="3" id="KW-0479">Metal-binding</keyword>
<dbReference type="Pfam" id="PF13746">
    <property type="entry name" value="Fer4_18"/>
    <property type="match status" value="1"/>
</dbReference>
<dbReference type="KEGG" id="crx:CRECT_2265"/>
<dbReference type="GO" id="GO:0051539">
    <property type="term" value="F:4 iron, 4 sulfur cluster binding"/>
    <property type="evidence" value="ECO:0007669"/>
    <property type="project" value="UniProtKB-KW"/>
</dbReference>
<protein>
    <submittedName>
        <fullName evidence="9">Cytochrome c oxidase accessory protein</fullName>
    </submittedName>
</protein>
<feature type="transmembrane region" description="Helical" evidence="7">
    <location>
        <begin position="20"/>
        <end position="42"/>
    </location>
</feature>
<reference evidence="9 10" key="1">
    <citation type="submission" date="2016-07" db="EMBL/GenBank/DDBJ databases">
        <title>Comparative genomics of the Campylobacter concisus group.</title>
        <authorList>
            <person name="Miller W.G."/>
            <person name="Yee E."/>
            <person name="Chapman M.H."/>
            <person name="Huynh S."/>
            <person name="Bono J.L."/>
            <person name="On S.L.W."/>
            <person name="StLeger J."/>
            <person name="Foster G."/>
            <person name="Parker C.T."/>
        </authorList>
    </citation>
    <scope>NUCLEOTIDE SEQUENCE [LARGE SCALE GENOMIC DNA]</scope>
    <source>
        <strain evidence="9 10">ATCC 33238</strain>
    </source>
</reference>
<organism evidence="9 10">
    <name type="scientific">Campylobacter rectus</name>
    <name type="common">Wolinella recta</name>
    <dbReference type="NCBI Taxonomy" id="203"/>
    <lineage>
        <taxon>Bacteria</taxon>
        <taxon>Pseudomonadati</taxon>
        <taxon>Campylobacterota</taxon>
        <taxon>Epsilonproteobacteria</taxon>
        <taxon>Campylobacterales</taxon>
        <taxon>Campylobacteraceae</taxon>
        <taxon>Campylobacter</taxon>
    </lineage>
</organism>
<dbReference type="PANTHER" id="PTHR30176:SF3">
    <property type="entry name" value="FERREDOXIN-TYPE PROTEIN NAPH"/>
    <property type="match status" value="1"/>
</dbReference>
<dbReference type="Pfam" id="PF11614">
    <property type="entry name" value="FixG_C"/>
    <property type="match status" value="1"/>
</dbReference>
<feature type="transmembrane region" description="Helical" evidence="7">
    <location>
        <begin position="310"/>
        <end position="329"/>
    </location>
</feature>
<evidence type="ECO:0000313" key="9">
    <source>
        <dbReference type="EMBL" id="QCD47854.1"/>
    </source>
</evidence>
<feature type="transmembrane region" description="Helical" evidence="7">
    <location>
        <begin position="172"/>
        <end position="197"/>
    </location>
</feature>
<dbReference type="InterPro" id="IPR017900">
    <property type="entry name" value="4Fe4S_Fe_S_CS"/>
</dbReference>
<sequence length="450" mass="50980">MTKQEYKNYFKFASKRYIAYILITCTALFLPFVRIGGNQFFLLSFERGELHLLFAKFNVQELFLMPFVLIIFFIFIFFMTNLGGRVWCGWSCPQTIFRTIYRDLIQTKILKIRKSVSNKQTQAESGVKNVLAIAIWSVLSFIAAANFLWLFVPPQDFFAQISDPAEHKILLGAWLVIAAFLIFDVAFLGENFCVYVCPYARVQSVMIDGDSVQVIYDEARGGKIFDGQTKLWKKPPEPQNECTGCEACVKICPTHIDIRKGMQLECINCLECVDACTKTMSGLNLPSLISWTSSNSLKTKQKVRYLRFKTVGYCAIIAIAATALTLMSAKKENMLLNINRTSELYKVNKSGEVENAYVFLFENTDANAHEFYFDVSAEEAKAQIKIERPKAQISLKAGEKKKVVVVLSAPKAAFAGTNEQTTKIKIHAYAADDKEKINIKRQTIFAHPSK</sequence>
<dbReference type="Pfam" id="PF12801">
    <property type="entry name" value="Fer4_5"/>
    <property type="match status" value="1"/>
</dbReference>
<dbReference type="InterPro" id="IPR051684">
    <property type="entry name" value="Electron_Trans/Redox"/>
</dbReference>
<dbReference type="Gene3D" id="3.30.70.20">
    <property type="match status" value="1"/>
</dbReference>
<dbReference type="GO" id="GO:0046872">
    <property type="term" value="F:metal ion binding"/>
    <property type="evidence" value="ECO:0007669"/>
    <property type="project" value="UniProtKB-KW"/>
</dbReference>
<dbReference type="AlphaFoldDB" id="A0A6G5QQJ0"/>
<proteinExistence type="predicted"/>
<dbReference type="InterPro" id="IPR032879">
    <property type="entry name" value="FixG_C"/>
</dbReference>
<dbReference type="RefSeq" id="WP_002944872.1">
    <property type="nucleotide sequence ID" value="NZ_CP012543.1"/>
</dbReference>
<feature type="domain" description="4Fe-4S ferredoxin-type" evidence="8">
    <location>
        <begin position="233"/>
        <end position="261"/>
    </location>
</feature>
<evidence type="ECO:0000256" key="6">
    <source>
        <dbReference type="ARBA" id="ARBA00023014"/>
    </source>
</evidence>
<keyword evidence="6" id="KW-0411">Iron-sulfur</keyword>
<feature type="transmembrane region" description="Helical" evidence="7">
    <location>
        <begin position="62"/>
        <end position="80"/>
    </location>
</feature>
<evidence type="ECO:0000256" key="3">
    <source>
        <dbReference type="ARBA" id="ARBA00022723"/>
    </source>
</evidence>
<dbReference type="GO" id="GO:0005886">
    <property type="term" value="C:plasma membrane"/>
    <property type="evidence" value="ECO:0007669"/>
    <property type="project" value="TreeGrafter"/>
</dbReference>
<keyword evidence="5" id="KW-0408">Iron</keyword>
<keyword evidence="7" id="KW-0812">Transmembrane</keyword>
<evidence type="ECO:0000313" key="10">
    <source>
        <dbReference type="Proteomes" id="UP000502377"/>
    </source>
</evidence>
<dbReference type="PROSITE" id="PS51379">
    <property type="entry name" value="4FE4S_FER_2"/>
    <property type="match status" value="1"/>
</dbReference>
<keyword evidence="4" id="KW-0249">Electron transport</keyword>
<dbReference type="PROSITE" id="PS00198">
    <property type="entry name" value="4FE4S_FER_1"/>
    <property type="match status" value="1"/>
</dbReference>